<evidence type="ECO:0000313" key="2">
    <source>
        <dbReference type="EMBL" id="UWM56266.1"/>
    </source>
</evidence>
<dbReference type="GO" id="GO:0005506">
    <property type="term" value="F:iron ion binding"/>
    <property type="evidence" value="ECO:0007669"/>
    <property type="project" value="InterPro"/>
</dbReference>
<dbReference type="InterPro" id="IPR001075">
    <property type="entry name" value="NIF_FeS_clus_asmbl_NifU_C"/>
</dbReference>
<evidence type="ECO:0000313" key="3">
    <source>
        <dbReference type="Proteomes" id="UP001057580"/>
    </source>
</evidence>
<name>A0A9E7U9S8_9EURY</name>
<reference evidence="2" key="1">
    <citation type="submission" date="2022-09" db="EMBL/GenBank/DDBJ databases">
        <title>Diverse halophilic archaea isolated from saline environments.</title>
        <authorList>
            <person name="Cui H.-L."/>
        </authorList>
    </citation>
    <scope>NUCLEOTIDE SEQUENCE</scope>
    <source>
        <strain evidence="2">ZS-35-S2</strain>
    </source>
</reference>
<protein>
    <submittedName>
        <fullName evidence="2">NifU family protein</fullName>
    </submittedName>
</protein>
<dbReference type="Proteomes" id="UP001057580">
    <property type="component" value="Chromosome"/>
</dbReference>
<dbReference type="AlphaFoldDB" id="A0A9E7U9S8"/>
<evidence type="ECO:0000259" key="1">
    <source>
        <dbReference type="Pfam" id="PF01106"/>
    </source>
</evidence>
<gene>
    <name evidence="2" type="ORF">N0B31_08205</name>
</gene>
<dbReference type="GO" id="GO:0016226">
    <property type="term" value="P:iron-sulfur cluster assembly"/>
    <property type="evidence" value="ECO:0007669"/>
    <property type="project" value="InterPro"/>
</dbReference>
<dbReference type="Gene3D" id="3.30.300.130">
    <property type="entry name" value="Fe-S cluster assembly (FSCA)"/>
    <property type="match status" value="1"/>
</dbReference>
<dbReference type="InterPro" id="IPR034904">
    <property type="entry name" value="FSCA_dom_sf"/>
</dbReference>
<dbReference type="EMBL" id="CP104003">
    <property type="protein sequence ID" value="UWM56266.1"/>
    <property type="molecule type" value="Genomic_DNA"/>
</dbReference>
<dbReference type="SUPFAM" id="SSF117916">
    <property type="entry name" value="Fe-S cluster assembly (FSCA) domain-like"/>
    <property type="match status" value="1"/>
</dbReference>
<feature type="domain" description="NIF system FeS cluster assembly NifU C-terminal" evidence="1">
    <location>
        <begin position="25"/>
        <end position="81"/>
    </location>
</feature>
<organism evidence="2 3">
    <name type="scientific">Salinirubellus salinus</name>
    <dbReference type="NCBI Taxonomy" id="1364945"/>
    <lineage>
        <taxon>Archaea</taxon>
        <taxon>Methanobacteriati</taxon>
        <taxon>Methanobacteriota</taxon>
        <taxon>Stenosarchaea group</taxon>
        <taxon>Halobacteria</taxon>
        <taxon>Halobacteriales</taxon>
        <taxon>Natronomonadaceae</taxon>
        <taxon>Salinirubellus</taxon>
    </lineage>
</organism>
<dbReference type="GO" id="GO:0051536">
    <property type="term" value="F:iron-sulfur cluster binding"/>
    <property type="evidence" value="ECO:0007669"/>
    <property type="project" value="InterPro"/>
</dbReference>
<dbReference type="GeneID" id="74942397"/>
<keyword evidence="3" id="KW-1185">Reference proteome</keyword>
<proteinExistence type="predicted"/>
<sequence length="103" mass="10971">MSTEAAVDEAELRERISRFVARNFPQIGMHGGSHAISHLDAEAGEVTLELGGACSGCGISPMTIQALKVRLVQEIPEIRVVHASTAETDAATPRGFDPDEVPF</sequence>
<dbReference type="Pfam" id="PF01106">
    <property type="entry name" value="NifU"/>
    <property type="match status" value="1"/>
</dbReference>
<accession>A0A9E7U9S8</accession>
<dbReference type="KEGG" id="ssai:N0B31_08205"/>
<dbReference type="RefSeq" id="WP_260643380.1">
    <property type="nucleotide sequence ID" value="NZ_CP104003.1"/>
</dbReference>